<dbReference type="InterPro" id="IPR036291">
    <property type="entry name" value="NAD(P)-bd_dom_sf"/>
</dbReference>
<evidence type="ECO:0000313" key="2">
    <source>
        <dbReference type="EMBL" id="KAF0135245.1"/>
    </source>
</evidence>
<gene>
    <name evidence="2" type="ORF">FD145_71</name>
</gene>
<dbReference type="EMBL" id="WPAF01000001">
    <property type="protein sequence ID" value="KAF0135245.1"/>
    <property type="molecule type" value="Genomic_DNA"/>
</dbReference>
<evidence type="ECO:0000259" key="1">
    <source>
        <dbReference type="Pfam" id="PF01370"/>
    </source>
</evidence>
<name>A0A833L2G4_UNCSA</name>
<dbReference type="GO" id="GO:0050577">
    <property type="term" value="F:GDP-L-fucose synthase activity"/>
    <property type="evidence" value="ECO:0007669"/>
    <property type="project" value="TreeGrafter"/>
</dbReference>
<dbReference type="InterPro" id="IPR001509">
    <property type="entry name" value="Epimerase_deHydtase"/>
</dbReference>
<proteinExistence type="predicted"/>
<dbReference type="AlphaFoldDB" id="A0A833L2G4"/>
<comment type="caution">
    <text evidence="2">The sequence shown here is derived from an EMBL/GenBank/DDBJ whole genome shotgun (WGS) entry which is preliminary data.</text>
</comment>
<dbReference type="Proteomes" id="UP000488506">
    <property type="component" value="Unassembled WGS sequence"/>
</dbReference>
<dbReference type="PANTHER" id="PTHR43238:SF1">
    <property type="entry name" value="GDP-L-FUCOSE SYNTHASE"/>
    <property type="match status" value="1"/>
</dbReference>
<dbReference type="Gene3D" id="3.40.50.720">
    <property type="entry name" value="NAD(P)-binding Rossmann-like Domain"/>
    <property type="match status" value="1"/>
</dbReference>
<dbReference type="Gene3D" id="3.90.25.10">
    <property type="entry name" value="UDP-galactose 4-epimerase, domain 1"/>
    <property type="match status" value="1"/>
</dbReference>
<feature type="domain" description="NAD-dependent epimerase/dehydratase" evidence="1">
    <location>
        <begin position="6"/>
        <end position="241"/>
    </location>
</feature>
<dbReference type="PANTHER" id="PTHR43238">
    <property type="entry name" value="GDP-L-FUCOSE SYNTHASE"/>
    <property type="match status" value="1"/>
</dbReference>
<evidence type="ECO:0000313" key="3">
    <source>
        <dbReference type="Proteomes" id="UP000488506"/>
    </source>
</evidence>
<dbReference type="Pfam" id="PF01370">
    <property type="entry name" value="Epimerase"/>
    <property type="match status" value="1"/>
</dbReference>
<organism evidence="2 3">
    <name type="scientific">Candidatus Saganbacteria bacterium</name>
    <dbReference type="NCBI Taxonomy" id="2575572"/>
    <lineage>
        <taxon>Bacteria</taxon>
        <taxon>Bacillati</taxon>
        <taxon>Saganbacteria</taxon>
    </lineage>
</organism>
<dbReference type="SUPFAM" id="SSF51735">
    <property type="entry name" value="NAD(P)-binding Rossmann-fold domains"/>
    <property type="match status" value="1"/>
</dbReference>
<protein>
    <submittedName>
        <fullName evidence="2">Nucleoside-diphosphate-sugar epimerase</fullName>
    </submittedName>
</protein>
<sequence>MCAKRILITGAAGLIGSHILLRLTNQDDYLVRAVDFGKELRIRGKNISFVSADLSRMEQCKEVVKEIDFAIMFAAKIDRRPKNLSFAIANLTMNFQMMEAAYEAGVKKIVWLSSATGYPPLDRPAKEEEMFLGDPCNSNFAVGWMNRYLEIMCKMYATKLERKMSTIVFRPTAVYGEYGDFNPATCHVLPALVCKVAKRQNPLEIWGSGDTLRDFIYAGDVAAACLLAINRIEGHDVFNLGSGEAISIKELSALLIEIDHYFNAQIVYRGGDAKPAQSIQVNMKKAKDILGFSPRVSIREGLSKVLAWYKEQEIVNV</sequence>
<accession>A0A833L2G4</accession>
<reference evidence="2 3" key="1">
    <citation type="submission" date="2019-12" db="EMBL/GenBank/DDBJ databases">
        <authorList>
            <person name="Wolfe R."/>
            <person name="Danczak R."/>
            <person name="Wilkins M."/>
        </authorList>
    </citation>
    <scope>NUCLEOTIDE SEQUENCE [LARGE SCALE GENOMIC DNA]</scope>
    <source>
        <strain evidence="2">X2_MaxBin.013</strain>
    </source>
</reference>